<feature type="domain" description="Integrase zinc-binding" evidence="2">
    <location>
        <begin position="57"/>
        <end position="97"/>
    </location>
</feature>
<reference evidence="3 4" key="1">
    <citation type="journal article" date="2021" name="bioRxiv">
        <title>The Gossypium anomalum genome as a resource for cotton improvement and evolutionary analysis of hybrid incompatibility.</title>
        <authorList>
            <person name="Grover C.E."/>
            <person name="Yuan D."/>
            <person name="Arick M.A."/>
            <person name="Miller E.R."/>
            <person name="Hu G."/>
            <person name="Peterson D.G."/>
            <person name="Wendel J.F."/>
            <person name="Udall J.A."/>
        </authorList>
    </citation>
    <scope>NUCLEOTIDE SEQUENCE [LARGE SCALE GENOMIC DNA]</scope>
    <source>
        <strain evidence="3">JFW-Udall</strain>
        <tissue evidence="3">Leaf</tissue>
    </source>
</reference>
<dbReference type="InterPro" id="IPR041588">
    <property type="entry name" value="Integrase_H2C2"/>
</dbReference>
<keyword evidence="1" id="KW-0472">Membrane</keyword>
<protein>
    <recommendedName>
        <fullName evidence="2">Integrase zinc-binding domain-containing protein</fullName>
    </recommendedName>
</protein>
<proteinExistence type="predicted"/>
<sequence length="149" mass="17332">MERIVRYSLCFSQVLFLSYNQYLFELPSLVGVHLGFVDYVMVGAPLMVTWLNWEKLGYFGGMRTAAKVLQSGFYWPTLFKYAHNFVNQCDRCQRTNSISQCNQMLQQPIIEVESFGNLYILVAANYVSKWVDVTPQTRPRRYGQICDVT</sequence>
<evidence type="ECO:0000256" key="1">
    <source>
        <dbReference type="SAM" id="Phobius"/>
    </source>
</evidence>
<feature type="transmembrane region" description="Helical" evidence="1">
    <location>
        <begin position="30"/>
        <end position="53"/>
    </location>
</feature>
<dbReference type="Gene3D" id="1.10.340.70">
    <property type="match status" value="1"/>
</dbReference>
<name>A0A8J5ZCB7_9ROSI</name>
<dbReference type="Proteomes" id="UP000701853">
    <property type="component" value="Chromosome 3"/>
</dbReference>
<evidence type="ECO:0000313" key="4">
    <source>
        <dbReference type="Proteomes" id="UP000701853"/>
    </source>
</evidence>
<dbReference type="EMBL" id="JAHUZN010000003">
    <property type="protein sequence ID" value="KAG8499048.1"/>
    <property type="molecule type" value="Genomic_DNA"/>
</dbReference>
<organism evidence="3 4">
    <name type="scientific">Gossypium anomalum</name>
    <dbReference type="NCBI Taxonomy" id="47600"/>
    <lineage>
        <taxon>Eukaryota</taxon>
        <taxon>Viridiplantae</taxon>
        <taxon>Streptophyta</taxon>
        <taxon>Embryophyta</taxon>
        <taxon>Tracheophyta</taxon>
        <taxon>Spermatophyta</taxon>
        <taxon>Magnoliopsida</taxon>
        <taxon>eudicotyledons</taxon>
        <taxon>Gunneridae</taxon>
        <taxon>Pentapetalae</taxon>
        <taxon>rosids</taxon>
        <taxon>malvids</taxon>
        <taxon>Malvales</taxon>
        <taxon>Malvaceae</taxon>
        <taxon>Malvoideae</taxon>
        <taxon>Gossypium</taxon>
    </lineage>
</organism>
<dbReference type="AlphaFoldDB" id="A0A8J5ZCB7"/>
<keyword evidence="1" id="KW-1133">Transmembrane helix</keyword>
<accession>A0A8J5ZCB7</accession>
<keyword evidence="4" id="KW-1185">Reference proteome</keyword>
<evidence type="ECO:0000259" key="2">
    <source>
        <dbReference type="Pfam" id="PF17921"/>
    </source>
</evidence>
<gene>
    <name evidence="3" type="ORF">CXB51_005474</name>
</gene>
<dbReference type="OrthoDB" id="1739170at2759"/>
<dbReference type="Pfam" id="PF17921">
    <property type="entry name" value="Integrase_H2C2"/>
    <property type="match status" value="1"/>
</dbReference>
<keyword evidence="1" id="KW-0812">Transmembrane</keyword>
<dbReference type="PANTHER" id="PTHR47266">
    <property type="entry name" value="ENDONUCLEASE-RELATED"/>
    <property type="match status" value="1"/>
</dbReference>
<comment type="caution">
    <text evidence="3">The sequence shown here is derived from an EMBL/GenBank/DDBJ whole genome shotgun (WGS) entry which is preliminary data.</text>
</comment>
<evidence type="ECO:0000313" key="3">
    <source>
        <dbReference type="EMBL" id="KAG8499048.1"/>
    </source>
</evidence>
<dbReference type="InterPro" id="IPR052160">
    <property type="entry name" value="Gypsy_RT_Integrase-like"/>
</dbReference>